<feature type="region of interest" description="Disordered" evidence="1">
    <location>
        <begin position="1"/>
        <end position="41"/>
    </location>
</feature>
<sequence length="165" mass="19588">MQRKELRLKSRTSEEVQSDEQQRMARMRMHRGEGSKSSPMRHLKPLLLSHRSQSEGNLVAERTFDLKSHREVAMVQNEQTLQLPKLHQDKSQRTGLPSWDNPELKRNTAKDISRETLTTLAINDKERRRMLKMHIDKEENDYHVDETKRKNLLRWLSEQKKLGPV</sequence>
<proteinExistence type="predicted"/>
<dbReference type="EMBL" id="MU825897">
    <property type="protein sequence ID" value="KAJ7383567.1"/>
    <property type="molecule type" value="Genomic_DNA"/>
</dbReference>
<reference evidence="2" key="1">
    <citation type="submission" date="2023-01" db="EMBL/GenBank/DDBJ databases">
        <title>Genome assembly of the deep-sea coral Lophelia pertusa.</title>
        <authorList>
            <person name="Herrera S."/>
            <person name="Cordes E."/>
        </authorList>
    </citation>
    <scope>NUCLEOTIDE SEQUENCE</scope>
    <source>
        <strain evidence="2">USNM1676648</strain>
        <tissue evidence="2">Polyp</tissue>
    </source>
</reference>
<keyword evidence="3" id="KW-1185">Reference proteome</keyword>
<dbReference type="AlphaFoldDB" id="A0A9W9ZL03"/>
<evidence type="ECO:0000313" key="3">
    <source>
        <dbReference type="Proteomes" id="UP001163046"/>
    </source>
</evidence>
<organism evidence="2 3">
    <name type="scientific">Desmophyllum pertusum</name>
    <dbReference type="NCBI Taxonomy" id="174260"/>
    <lineage>
        <taxon>Eukaryota</taxon>
        <taxon>Metazoa</taxon>
        <taxon>Cnidaria</taxon>
        <taxon>Anthozoa</taxon>
        <taxon>Hexacorallia</taxon>
        <taxon>Scleractinia</taxon>
        <taxon>Caryophylliina</taxon>
        <taxon>Caryophylliidae</taxon>
        <taxon>Desmophyllum</taxon>
    </lineage>
</organism>
<gene>
    <name evidence="2" type="ORF">OS493_027231</name>
</gene>
<accession>A0A9W9ZL03</accession>
<feature type="compositionally biased region" description="Basic and acidic residues" evidence="1">
    <location>
        <begin position="1"/>
        <end position="14"/>
    </location>
</feature>
<evidence type="ECO:0000256" key="1">
    <source>
        <dbReference type="SAM" id="MobiDB-lite"/>
    </source>
</evidence>
<comment type="caution">
    <text evidence="2">The sequence shown here is derived from an EMBL/GenBank/DDBJ whole genome shotgun (WGS) entry which is preliminary data.</text>
</comment>
<dbReference type="Proteomes" id="UP001163046">
    <property type="component" value="Unassembled WGS sequence"/>
</dbReference>
<evidence type="ECO:0000313" key="2">
    <source>
        <dbReference type="EMBL" id="KAJ7383567.1"/>
    </source>
</evidence>
<name>A0A9W9ZL03_9CNID</name>
<protein>
    <submittedName>
        <fullName evidence="2">Uncharacterized protein</fullName>
    </submittedName>
</protein>